<evidence type="ECO:0000256" key="2">
    <source>
        <dbReference type="ARBA" id="ARBA00022771"/>
    </source>
</evidence>
<comment type="caution">
    <text evidence="6">The sequence shown here is derived from an EMBL/GenBank/DDBJ whole genome shotgun (WGS) entry which is preliminary data.</text>
</comment>
<dbReference type="PANTHER" id="PTHR38777">
    <property type="entry name" value="FELS-2 PROPHAGE PROTEIN"/>
    <property type="match status" value="1"/>
</dbReference>
<evidence type="ECO:0000256" key="4">
    <source>
        <dbReference type="PROSITE-ProRule" id="PRU00510"/>
    </source>
</evidence>
<name>A0ABT2E660_9ENTR</name>
<keyword evidence="2" id="KW-0863">Zinc-finger</keyword>
<dbReference type="NCBIfam" id="TIGR02419">
    <property type="entry name" value="C4_traR_proteo"/>
    <property type="match status" value="1"/>
</dbReference>
<sequence length="74" mass="8163">MPDYMDHVQELQAESLARHVDAARLKSGGAAVLVCVDCDRLIPAERRAAHPTALRCVHCQSLLEANARHYRGQA</sequence>
<feature type="domain" description="Zinc finger DksA/TraR C4-type" evidence="5">
    <location>
        <begin position="35"/>
        <end position="64"/>
    </location>
</feature>
<evidence type="ECO:0000313" key="7">
    <source>
        <dbReference type="Proteomes" id="UP001205357"/>
    </source>
</evidence>
<evidence type="ECO:0000259" key="5">
    <source>
        <dbReference type="Pfam" id="PF01258"/>
    </source>
</evidence>
<dbReference type="InterPro" id="IPR000962">
    <property type="entry name" value="Znf_DskA_TraR"/>
</dbReference>
<gene>
    <name evidence="6" type="ORF">MUU47_19455</name>
</gene>
<dbReference type="Gene3D" id="1.20.120.910">
    <property type="entry name" value="DksA, coiled-coil domain"/>
    <property type="match status" value="1"/>
</dbReference>
<keyword evidence="1" id="KW-0479">Metal-binding</keyword>
<dbReference type="EMBL" id="JALIGE010000076">
    <property type="protein sequence ID" value="MCS2163262.1"/>
    <property type="molecule type" value="Genomic_DNA"/>
</dbReference>
<dbReference type="Proteomes" id="UP001205357">
    <property type="component" value="Unassembled WGS sequence"/>
</dbReference>
<proteinExistence type="predicted"/>
<evidence type="ECO:0000256" key="1">
    <source>
        <dbReference type="ARBA" id="ARBA00022723"/>
    </source>
</evidence>
<keyword evidence="3" id="KW-0862">Zinc</keyword>
<protein>
    <submittedName>
        <fullName evidence="6">TraR/DksA C4-type zinc finger protein</fullName>
    </submittedName>
</protein>
<dbReference type="PROSITE" id="PS51128">
    <property type="entry name" value="ZF_DKSA_2"/>
    <property type="match status" value="1"/>
</dbReference>
<feature type="zinc finger region" description="dksA C4-type" evidence="4">
    <location>
        <begin position="35"/>
        <end position="59"/>
    </location>
</feature>
<dbReference type="PANTHER" id="PTHR38777:SF1">
    <property type="entry name" value="DNAK SUPPRESSOR PROTEIN"/>
    <property type="match status" value="1"/>
</dbReference>
<organism evidence="6 7">
    <name type="scientific">Scandinavium hiltneri</name>
    <dbReference type="NCBI Taxonomy" id="2926519"/>
    <lineage>
        <taxon>Bacteria</taxon>
        <taxon>Pseudomonadati</taxon>
        <taxon>Pseudomonadota</taxon>
        <taxon>Gammaproteobacteria</taxon>
        <taxon>Enterobacterales</taxon>
        <taxon>Enterobacteriaceae</taxon>
        <taxon>Scandinavium</taxon>
    </lineage>
</organism>
<dbReference type="Pfam" id="PF01258">
    <property type="entry name" value="zf-dskA_traR"/>
    <property type="match status" value="1"/>
</dbReference>
<dbReference type="RefSeq" id="WP_258989802.1">
    <property type="nucleotide sequence ID" value="NZ_JALIGE010000076.1"/>
</dbReference>
<accession>A0ABT2E660</accession>
<keyword evidence="7" id="KW-1185">Reference proteome</keyword>
<dbReference type="SUPFAM" id="SSF57716">
    <property type="entry name" value="Glucocorticoid receptor-like (DNA-binding domain)"/>
    <property type="match status" value="1"/>
</dbReference>
<dbReference type="InterPro" id="IPR012783">
    <property type="entry name" value="Znf_C4_TraR"/>
</dbReference>
<reference evidence="6 7" key="1">
    <citation type="submission" date="2022-04" db="EMBL/GenBank/DDBJ databases">
        <title>Proposal of a three novel species of Scandinavium, Scandinavium hiltneri, Scandinavium manionii, Scandinavium tedordense.</title>
        <authorList>
            <person name="Maddock D.W."/>
            <person name="Brady C.L."/>
            <person name="Denman S."/>
            <person name="Arnold D."/>
        </authorList>
    </citation>
    <scope>NUCLEOTIDE SEQUENCE [LARGE SCALE GENOMIC DNA]</scope>
    <source>
        <strain evidence="6 7">H11S7</strain>
    </source>
</reference>
<evidence type="ECO:0000256" key="3">
    <source>
        <dbReference type="ARBA" id="ARBA00022833"/>
    </source>
</evidence>
<evidence type="ECO:0000313" key="6">
    <source>
        <dbReference type="EMBL" id="MCS2163262.1"/>
    </source>
</evidence>